<comment type="caution">
    <text evidence="3">The sequence shown here is derived from an EMBL/GenBank/DDBJ whole genome shotgun (WGS) entry which is preliminary data.</text>
</comment>
<dbReference type="EMBL" id="QEKW01000001">
    <property type="protein sequence ID" value="PVZ14776.1"/>
    <property type="molecule type" value="Genomic_DNA"/>
</dbReference>
<name>A0A2U1FRI7_9PSEU</name>
<dbReference type="Pfam" id="PF01370">
    <property type="entry name" value="Epimerase"/>
    <property type="match status" value="1"/>
</dbReference>
<dbReference type="PANTHER" id="PTHR43000">
    <property type="entry name" value="DTDP-D-GLUCOSE 4,6-DEHYDRATASE-RELATED"/>
    <property type="match status" value="1"/>
</dbReference>
<sequence>MPASPDGAAGAEVPLPRHPVVPTPASSAAAALVGRRVLVTGARGFIGRHLTGHLLRLDAEVHAVTRPGPEPATLPGGPAVRWHTADLTDAVEVDRLVGSVEPDVVFHLASRVEGSRVVDLVGPMLEANVRAAVNLLAAVRGRDRPRVVLAGSVEEPHRPDEAPVSPYAAAKAAATGYARLFHSQWDVAVTVLRPSMVYGPDQPDRRKLIPYVVTTMLEGRAPQLSSGRRLVDWIEVDDVCEAFLVAATHPDAPGLVADIGSGRGVSIAETVRLAASLIGYDGDLGFGEIEDRRHDAAQVADLSAARTTLGWQPRTSLEEGLARAVRWYRADALAGSLSSTRIDAPGPV</sequence>
<reference evidence="3 4" key="1">
    <citation type="submission" date="2018-04" db="EMBL/GenBank/DDBJ databases">
        <title>Genomic Encyclopedia of Type Strains, Phase IV (KMG-IV): sequencing the most valuable type-strain genomes for metagenomic binning, comparative biology and taxonomic classification.</title>
        <authorList>
            <person name="Goeker M."/>
        </authorList>
    </citation>
    <scope>NUCLEOTIDE SEQUENCE [LARGE SCALE GENOMIC DNA]</scope>
    <source>
        <strain evidence="3 4">DSM 45771</strain>
    </source>
</reference>
<proteinExistence type="inferred from homology"/>
<dbReference type="SUPFAM" id="SSF51735">
    <property type="entry name" value="NAD(P)-binding Rossmann-fold domains"/>
    <property type="match status" value="1"/>
</dbReference>
<gene>
    <name evidence="3" type="ORF">C8D89_101644</name>
</gene>
<dbReference type="InterPro" id="IPR036291">
    <property type="entry name" value="NAD(P)-bd_dom_sf"/>
</dbReference>
<accession>A0A2U1FRI7</accession>
<dbReference type="RefSeq" id="WP_116706564.1">
    <property type="nucleotide sequence ID" value="NZ_QEKW01000001.1"/>
</dbReference>
<evidence type="ECO:0000313" key="4">
    <source>
        <dbReference type="Proteomes" id="UP000245639"/>
    </source>
</evidence>
<organism evidence="3 4">
    <name type="scientific">Actinomycetospora cinnamomea</name>
    <dbReference type="NCBI Taxonomy" id="663609"/>
    <lineage>
        <taxon>Bacteria</taxon>
        <taxon>Bacillati</taxon>
        <taxon>Actinomycetota</taxon>
        <taxon>Actinomycetes</taxon>
        <taxon>Pseudonocardiales</taxon>
        <taxon>Pseudonocardiaceae</taxon>
        <taxon>Actinomycetospora</taxon>
    </lineage>
</organism>
<dbReference type="AlphaFoldDB" id="A0A2U1FRI7"/>
<comment type="similarity">
    <text evidence="1">Belongs to the NAD(P)-dependent epimerase/dehydratase family.</text>
</comment>
<evidence type="ECO:0000313" key="3">
    <source>
        <dbReference type="EMBL" id="PVZ14776.1"/>
    </source>
</evidence>
<evidence type="ECO:0000256" key="1">
    <source>
        <dbReference type="ARBA" id="ARBA00007637"/>
    </source>
</evidence>
<dbReference type="SMART" id="SM00822">
    <property type="entry name" value="PKS_KR"/>
    <property type="match status" value="1"/>
</dbReference>
<dbReference type="Gene3D" id="3.40.50.720">
    <property type="entry name" value="NAD(P)-binding Rossmann-like Domain"/>
    <property type="match status" value="1"/>
</dbReference>
<feature type="domain" description="Ketoreductase" evidence="2">
    <location>
        <begin position="35"/>
        <end position="200"/>
    </location>
</feature>
<protein>
    <submittedName>
        <fullName evidence="3">dTDP-D-glucose 4,6-dehydratase</fullName>
    </submittedName>
</protein>
<dbReference type="InterPro" id="IPR001509">
    <property type="entry name" value="Epimerase_deHydtase"/>
</dbReference>
<dbReference type="OrthoDB" id="3505012at2"/>
<dbReference type="InterPro" id="IPR057326">
    <property type="entry name" value="KR_dom"/>
</dbReference>
<evidence type="ECO:0000259" key="2">
    <source>
        <dbReference type="SMART" id="SM00822"/>
    </source>
</evidence>
<keyword evidence="4" id="KW-1185">Reference proteome</keyword>
<dbReference type="Proteomes" id="UP000245639">
    <property type="component" value="Unassembled WGS sequence"/>
</dbReference>